<dbReference type="KEGG" id="scy:SCATT_32540"/>
<accession>G8X2N4</accession>
<dbReference type="Pfam" id="PF00239">
    <property type="entry name" value="Resolvase"/>
    <property type="match status" value="1"/>
</dbReference>
<name>F8JUK1_STREN</name>
<dbReference type="RefSeq" id="WP_014143988.1">
    <property type="nucleotide sequence ID" value="NC_016111.1"/>
</dbReference>
<dbReference type="SUPFAM" id="SSF53041">
    <property type="entry name" value="Resolvase-like"/>
    <property type="match status" value="1"/>
</dbReference>
<evidence type="ECO:0000313" key="2">
    <source>
        <dbReference type="EMBL" id="AEW95625.1"/>
    </source>
</evidence>
<organism evidence="2 3">
    <name type="scientific">Streptantibioticus cattleyicolor (strain ATCC 35852 / DSM 46488 / JCM 4925 / NBRC 14057 / NRRL 8057)</name>
    <name type="common">Streptomyces cattleya</name>
    <dbReference type="NCBI Taxonomy" id="1003195"/>
    <lineage>
        <taxon>Bacteria</taxon>
        <taxon>Bacillati</taxon>
        <taxon>Actinomycetota</taxon>
        <taxon>Actinomycetes</taxon>
        <taxon>Kitasatosporales</taxon>
        <taxon>Streptomycetaceae</taxon>
        <taxon>Streptantibioticus</taxon>
    </lineage>
</organism>
<dbReference type="EMBL" id="CP003219">
    <property type="protein sequence ID" value="AEW95625.1"/>
    <property type="molecule type" value="Genomic_DNA"/>
</dbReference>
<dbReference type="GO" id="GO:0000150">
    <property type="term" value="F:DNA strand exchange activity"/>
    <property type="evidence" value="ECO:0007669"/>
    <property type="project" value="InterPro"/>
</dbReference>
<dbReference type="GO" id="GO:0003677">
    <property type="term" value="F:DNA binding"/>
    <property type="evidence" value="ECO:0007669"/>
    <property type="project" value="InterPro"/>
</dbReference>
<dbReference type="KEGG" id="sct:SCAT_3256"/>
<dbReference type="OrthoDB" id="4190258at2"/>
<feature type="domain" description="Resolvase/invertase-type recombinase catalytic" evidence="1">
    <location>
        <begin position="20"/>
        <end position="109"/>
    </location>
</feature>
<reference evidence="3" key="1">
    <citation type="submission" date="2011-12" db="EMBL/GenBank/DDBJ databases">
        <title>Complete genome sequence of Streptomyces cattleya strain DSM 46488.</title>
        <authorList>
            <person name="Ou H.-Y."/>
            <person name="Li P."/>
            <person name="Zhao C."/>
            <person name="O'Hagan D."/>
            <person name="Deng Z."/>
        </authorList>
    </citation>
    <scope>NUCLEOTIDE SEQUENCE [LARGE SCALE GENOMIC DNA]</scope>
    <source>
        <strain evidence="3">ATCC 35852 / DSM 46488 / JCM 4925 / NBRC 14057 / NRRL 8057</strain>
    </source>
</reference>
<dbReference type="InterPro" id="IPR006119">
    <property type="entry name" value="Resolv_N"/>
</dbReference>
<dbReference type="InterPro" id="IPR036162">
    <property type="entry name" value="Resolvase-like_N_sf"/>
</dbReference>
<dbReference type="eggNOG" id="ENOG5031WHD">
    <property type="taxonomic scope" value="Bacteria"/>
</dbReference>
<proteinExistence type="predicted"/>
<gene>
    <name evidence="2" type="ordered locus">SCATT_32540</name>
</gene>
<dbReference type="HOGENOM" id="CLU_1884570_0_0_11"/>
<protein>
    <recommendedName>
        <fullName evidence="1">Resolvase/invertase-type recombinase catalytic domain-containing protein</fullName>
    </recommendedName>
</protein>
<dbReference type="Proteomes" id="UP000007842">
    <property type="component" value="Chromosome"/>
</dbReference>
<accession>F8JUK1</accession>
<dbReference type="PATRIC" id="fig|1003195.11.peg.4734"/>
<sequence>MTALPPLAFVYDRHLSGPRAQLAVRARTCADYADRRGWEVGGWFVDTGDAALTLNHRPNFERLMRALVGVEEGRVRVCLVLDWDRFSSDRAKRDILVRRLVGLGARVETCFGECVVPGGRAGSVVPR</sequence>
<evidence type="ECO:0000313" key="3">
    <source>
        <dbReference type="Proteomes" id="UP000007842"/>
    </source>
</evidence>
<evidence type="ECO:0000259" key="1">
    <source>
        <dbReference type="Pfam" id="PF00239"/>
    </source>
</evidence>
<dbReference type="Gene3D" id="3.40.50.1390">
    <property type="entry name" value="Resolvase, N-terminal catalytic domain"/>
    <property type="match status" value="1"/>
</dbReference>
<dbReference type="AlphaFoldDB" id="F8JUK1"/>
<keyword evidence="3" id="KW-1185">Reference proteome</keyword>